<keyword evidence="1" id="KW-0732">Signal</keyword>
<feature type="chain" id="PRO_5037816873" evidence="1">
    <location>
        <begin position="22"/>
        <end position="83"/>
    </location>
</feature>
<evidence type="ECO:0000256" key="1">
    <source>
        <dbReference type="SAM" id="SignalP"/>
    </source>
</evidence>
<reference evidence="2" key="1">
    <citation type="journal article" date="2014" name="Int. J. Syst. Evol. Microbiol.">
        <title>Complete genome sequence of Corynebacterium casei LMG S-19264T (=DSM 44701T), isolated from a smear-ripened cheese.</title>
        <authorList>
            <consortium name="US DOE Joint Genome Institute (JGI-PGF)"/>
            <person name="Walter F."/>
            <person name="Albersmeier A."/>
            <person name="Kalinowski J."/>
            <person name="Ruckert C."/>
        </authorList>
    </citation>
    <scope>NUCLEOTIDE SEQUENCE</scope>
    <source>
        <strain evidence="2">KCTC 23732</strain>
    </source>
</reference>
<dbReference type="SUPFAM" id="SSF81901">
    <property type="entry name" value="HCP-like"/>
    <property type="match status" value="1"/>
</dbReference>
<evidence type="ECO:0000313" key="2">
    <source>
        <dbReference type="EMBL" id="GGW86666.1"/>
    </source>
</evidence>
<proteinExistence type="predicted"/>
<reference evidence="2" key="2">
    <citation type="submission" date="2020-09" db="EMBL/GenBank/DDBJ databases">
        <authorList>
            <person name="Sun Q."/>
            <person name="Kim S."/>
        </authorList>
    </citation>
    <scope>NUCLEOTIDE SEQUENCE</scope>
    <source>
        <strain evidence="2">KCTC 23732</strain>
    </source>
</reference>
<protein>
    <submittedName>
        <fullName evidence="2">Uncharacterized protein</fullName>
    </submittedName>
</protein>
<dbReference type="AlphaFoldDB" id="A0A918JKN7"/>
<evidence type="ECO:0000313" key="3">
    <source>
        <dbReference type="Proteomes" id="UP000608345"/>
    </source>
</evidence>
<feature type="signal peptide" evidence="1">
    <location>
        <begin position="1"/>
        <end position="21"/>
    </location>
</feature>
<name>A0A918JKN7_9BURK</name>
<dbReference type="InterPro" id="IPR011990">
    <property type="entry name" value="TPR-like_helical_dom_sf"/>
</dbReference>
<dbReference type="Gene3D" id="1.25.40.10">
    <property type="entry name" value="Tetratricopeptide repeat domain"/>
    <property type="match status" value="1"/>
</dbReference>
<accession>A0A918JKN7</accession>
<dbReference type="EMBL" id="BMYS01000009">
    <property type="protein sequence ID" value="GGW86666.1"/>
    <property type="molecule type" value="Genomic_DNA"/>
</dbReference>
<comment type="caution">
    <text evidence="2">The sequence shown here is derived from an EMBL/GenBank/DDBJ whole genome shotgun (WGS) entry which is preliminary data.</text>
</comment>
<gene>
    <name evidence="2" type="ORF">GCM10011450_15730</name>
</gene>
<sequence length="83" mass="9180">MIRKFIMVLMLSLGATLGNNLAVKTDQAIIQKAEQGDAVAQFNLSVMYENDQGVRQNYVQNTADFFSPAFFGLQPVSPLPLSR</sequence>
<keyword evidence="3" id="KW-1185">Reference proteome</keyword>
<organism evidence="2 3">
    <name type="scientific">Advenella faeciporci</name>
    <dbReference type="NCBI Taxonomy" id="797535"/>
    <lineage>
        <taxon>Bacteria</taxon>
        <taxon>Pseudomonadati</taxon>
        <taxon>Pseudomonadota</taxon>
        <taxon>Betaproteobacteria</taxon>
        <taxon>Burkholderiales</taxon>
        <taxon>Alcaligenaceae</taxon>
    </lineage>
</organism>
<dbReference type="Proteomes" id="UP000608345">
    <property type="component" value="Unassembled WGS sequence"/>
</dbReference>